<dbReference type="Proteomes" id="UP000196074">
    <property type="component" value="Unassembled WGS sequence"/>
</dbReference>
<accession>A0A1Y4QXY1</accession>
<comment type="caution">
    <text evidence="1">The sequence shown here is derived from an EMBL/GenBank/DDBJ whole genome shotgun (WGS) entry which is preliminary data.</text>
</comment>
<organism evidence="1 2">
    <name type="scientific">Enterococcus cecorum</name>
    <dbReference type="NCBI Taxonomy" id="44008"/>
    <lineage>
        <taxon>Bacteria</taxon>
        <taxon>Bacillati</taxon>
        <taxon>Bacillota</taxon>
        <taxon>Bacilli</taxon>
        <taxon>Lactobacillales</taxon>
        <taxon>Enterococcaceae</taxon>
        <taxon>Enterococcus</taxon>
    </lineage>
</organism>
<dbReference type="AlphaFoldDB" id="A0A1Y4QXY1"/>
<protein>
    <submittedName>
        <fullName evidence="1">Uncharacterized protein</fullName>
    </submittedName>
</protein>
<gene>
    <name evidence="1" type="ORF">B5E88_08875</name>
</gene>
<reference evidence="2" key="1">
    <citation type="submission" date="2017-04" db="EMBL/GenBank/DDBJ databases">
        <title>Function of individual gut microbiota members based on whole genome sequencing of pure cultures obtained from chicken caecum.</title>
        <authorList>
            <person name="Medvecky M."/>
            <person name="Cejkova D."/>
            <person name="Polansky O."/>
            <person name="Karasova D."/>
            <person name="Kubasova T."/>
            <person name="Cizek A."/>
            <person name="Rychlik I."/>
        </authorList>
    </citation>
    <scope>NUCLEOTIDE SEQUENCE [LARGE SCALE GENOMIC DNA]</scope>
    <source>
        <strain evidence="2">An144</strain>
    </source>
</reference>
<name>A0A1Y4QXY1_9ENTE</name>
<dbReference type="RefSeq" id="WP_087215474.1">
    <property type="nucleotide sequence ID" value="NZ_NFLC01000017.1"/>
</dbReference>
<sequence>MTIFPVITQLENAYKHIGYAVYEDPNTFLWGYSLSSMDRWDDELNLDYFELFREKVAYSLDEKEVKRKFNLQKDDFTVFLFVEDLRKKSSMNKLTVKPYSVKGIRGFGLPNGFRECLIVDEIQKAPIKLTNILVKGI</sequence>
<proteinExistence type="predicted"/>
<dbReference type="EMBL" id="NFLC01000017">
    <property type="protein sequence ID" value="OUQ09751.1"/>
    <property type="molecule type" value="Genomic_DNA"/>
</dbReference>
<evidence type="ECO:0000313" key="1">
    <source>
        <dbReference type="EMBL" id="OUQ09751.1"/>
    </source>
</evidence>
<evidence type="ECO:0000313" key="2">
    <source>
        <dbReference type="Proteomes" id="UP000196074"/>
    </source>
</evidence>